<evidence type="ECO:0000256" key="1">
    <source>
        <dbReference type="SAM" id="MobiDB-lite"/>
    </source>
</evidence>
<protein>
    <submittedName>
        <fullName evidence="2">Uncharacterized protein</fullName>
    </submittedName>
</protein>
<feature type="region of interest" description="Disordered" evidence="1">
    <location>
        <begin position="1"/>
        <end position="25"/>
    </location>
</feature>
<feature type="compositionally biased region" description="Basic and acidic residues" evidence="1">
    <location>
        <begin position="236"/>
        <end position="245"/>
    </location>
</feature>
<reference evidence="2" key="1">
    <citation type="journal article" date="2020" name="Phytopathology">
        <title>Genome Sequence Resources of Colletotrichum truncatum, C. plurivorum, C. musicola, and C. sojae: Four Species Pathogenic to Soybean (Glycine max).</title>
        <authorList>
            <person name="Rogerio F."/>
            <person name="Boufleur T.R."/>
            <person name="Ciampi-Guillardi M."/>
            <person name="Sukno S.A."/>
            <person name="Thon M.R."/>
            <person name="Massola Junior N.S."/>
            <person name="Baroncelli R."/>
        </authorList>
    </citation>
    <scope>NUCLEOTIDE SEQUENCE</scope>
    <source>
        <strain evidence="2">LFN00145</strain>
    </source>
</reference>
<feature type="compositionally biased region" description="Gly residues" evidence="1">
    <location>
        <begin position="1"/>
        <end position="12"/>
    </location>
</feature>
<evidence type="ECO:0000313" key="2">
    <source>
        <dbReference type="EMBL" id="KAF6825826.1"/>
    </source>
</evidence>
<feature type="compositionally biased region" description="Polar residues" evidence="1">
    <location>
        <begin position="118"/>
        <end position="134"/>
    </location>
</feature>
<name>A0A8H6NAW4_9PEZI</name>
<dbReference type="Proteomes" id="UP000654918">
    <property type="component" value="Unassembled WGS sequence"/>
</dbReference>
<accession>A0A8H6NAW4</accession>
<dbReference type="EMBL" id="WIGO01000165">
    <property type="protein sequence ID" value="KAF6825826.1"/>
    <property type="molecule type" value="Genomic_DNA"/>
</dbReference>
<dbReference type="AlphaFoldDB" id="A0A8H6NAW4"/>
<keyword evidence="3" id="KW-1185">Reference proteome</keyword>
<feature type="region of interest" description="Disordered" evidence="1">
    <location>
        <begin position="116"/>
        <end position="201"/>
    </location>
</feature>
<feature type="region of interest" description="Disordered" evidence="1">
    <location>
        <begin position="219"/>
        <end position="259"/>
    </location>
</feature>
<gene>
    <name evidence="2" type="ORF">CPLU01_10023</name>
</gene>
<proteinExistence type="predicted"/>
<comment type="caution">
    <text evidence="2">The sequence shown here is derived from an EMBL/GenBank/DDBJ whole genome shotgun (WGS) entry which is preliminary data.</text>
</comment>
<feature type="compositionally biased region" description="Basic residues" evidence="1">
    <location>
        <begin position="151"/>
        <end position="161"/>
    </location>
</feature>
<organism evidence="2 3">
    <name type="scientific">Colletotrichum plurivorum</name>
    <dbReference type="NCBI Taxonomy" id="2175906"/>
    <lineage>
        <taxon>Eukaryota</taxon>
        <taxon>Fungi</taxon>
        <taxon>Dikarya</taxon>
        <taxon>Ascomycota</taxon>
        <taxon>Pezizomycotina</taxon>
        <taxon>Sordariomycetes</taxon>
        <taxon>Hypocreomycetidae</taxon>
        <taxon>Glomerellales</taxon>
        <taxon>Glomerellaceae</taxon>
        <taxon>Colletotrichum</taxon>
        <taxon>Colletotrichum orchidearum species complex</taxon>
    </lineage>
</organism>
<feature type="region of interest" description="Disordered" evidence="1">
    <location>
        <begin position="71"/>
        <end position="96"/>
    </location>
</feature>
<feature type="compositionally biased region" description="Polar residues" evidence="1">
    <location>
        <begin position="81"/>
        <end position="96"/>
    </location>
</feature>
<evidence type="ECO:0000313" key="3">
    <source>
        <dbReference type="Proteomes" id="UP000654918"/>
    </source>
</evidence>
<sequence length="294" mass="31551">MAGLGSGGGEGTDGQERGATSSPTGAVLVGPSVWAACTCLSSCRRARKLERIEGDDFIRTTPLIARLGMAERATRKKEKGQSSTISTVGQPAVGNNRNFEPELVIQRGEATSCHLGTGTWTTSPQLNNEANTSEQGGGKDIEDPGTDWRGSRTRMHVKNPRRATPIGATTRRGARQPETTTSTRCERTPMAKSPSPTGPRCPGHNLHRDFGSPWNLGAGKRGGGMAQQQQRWTLAGRDRRRDRTGGAEPGRTASASKGEVGSCRRLKASCFRRPPYAIGIICRVLSVTAVWRWS</sequence>